<dbReference type="InterPro" id="IPR037523">
    <property type="entry name" value="VOC_core"/>
</dbReference>
<comment type="caution">
    <text evidence="3">The sequence shown here is derived from an EMBL/GenBank/DDBJ whole genome shotgun (WGS) entry which is preliminary data.</text>
</comment>
<reference evidence="3 4" key="1">
    <citation type="submission" date="2019-03" db="EMBL/GenBank/DDBJ databases">
        <authorList>
            <person name="Kim M.K.M."/>
        </authorList>
    </citation>
    <scope>NUCLEOTIDE SEQUENCE [LARGE SCALE GENOMIC DNA]</scope>
    <source>
        <strain evidence="3 4">18JY21-1</strain>
    </source>
</reference>
<dbReference type="PROSITE" id="PS51819">
    <property type="entry name" value="VOC"/>
    <property type="match status" value="1"/>
</dbReference>
<name>A0A4R4E0G4_9BACL</name>
<evidence type="ECO:0000313" key="4">
    <source>
        <dbReference type="Proteomes" id="UP000295418"/>
    </source>
</evidence>
<feature type="domain" description="VOC" evidence="2">
    <location>
        <begin position="2"/>
        <end position="117"/>
    </location>
</feature>
<dbReference type="InterPro" id="IPR029068">
    <property type="entry name" value="Glyas_Bleomycin-R_OHBP_Dase"/>
</dbReference>
<dbReference type="GO" id="GO:0004493">
    <property type="term" value="F:methylmalonyl-CoA epimerase activity"/>
    <property type="evidence" value="ECO:0007669"/>
    <property type="project" value="TreeGrafter"/>
</dbReference>
<dbReference type="CDD" id="cd06587">
    <property type="entry name" value="VOC"/>
    <property type="match status" value="1"/>
</dbReference>
<dbReference type="InterPro" id="IPR051785">
    <property type="entry name" value="MMCE/EMCE_epimerase"/>
</dbReference>
<proteinExistence type="predicted"/>
<dbReference type="AlphaFoldDB" id="A0A4R4E0G4"/>
<dbReference type="Pfam" id="PF00903">
    <property type="entry name" value="Glyoxalase"/>
    <property type="match status" value="1"/>
</dbReference>
<sequence>MRMHHIGIDSSDLARSLAFYQDIIGFDLVERMELMGEELVFLQLGSTRLELIVTKEGHIRANSHIHLAFEVDSLFQIMEQLVRKDIKILEGPQTLENGWRNLFVQGPDGEWIEFIELEN</sequence>
<dbReference type="EMBL" id="SKFG01000043">
    <property type="protein sequence ID" value="TCZ70946.1"/>
    <property type="molecule type" value="Genomic_DNA"/>
</dbReference>
<gene>
    <name evidence="3" type="ORF">E0485_22930</name>
</gene>
<dbReference type="GO" id="GO:0046491">
    <property type="term" value="P:L-methylmalonyl-CoA metabolic process"/>
    <property type="evidence" value="ECO:0007669"/>
    <property type="project" value="TreeGrafter"/>
</dbReference>
<evidence type="ECO:0000256" key="1">
    <source>
        <dbReference type="ARBA" id="ARBA00022723"/>
    </source>
</evidence>
<accession>A0A4R4E0G4</accession>
<dbReference type="PANTHER" id="PTHR43048">
    <property type="entry name" value="METHYLMALONYL-COA EPIMERASE"/>
    <property type="match status" value="1"/>
</dbReference>
<dbReference type="OrthoDB" id="375220at2"/>
<evidence type="ECO:0000313" key="3">
    <source>
        <dbReference type="EMBL" id="TCZ70946.1"/>
    </source>
</evidence>
<organism evidence="3 4">
    <name type="scientific">Paenibacillus albiflavus</name>
    <dbReference type="NCBI Taxonomy" id="2545760"/>
    <lineage>
        <taxon>Bacteria</taxon>
        <taxon>Bacillati</taxon>
        <taxon>Bacillota</taxon>
        <taxon>Bacilli</taxon>
        <taxon>Bacillales</taxon>
        <taxon>Paenibacillaceae</taxon>
        <taxon>Paenibacillus</taxon>
    </lineage>
</organism>
<dbReference type="Proteomes" id="UP000295418">
    <property type="component" value="Unassembled WGS sequence"/>
</dbReference>
<evidence type="ECO:0000259" key="2">
    <source>
        <dbReference type="PROSITE" id="PS51819"/>
    </source>
</evidence>
<dbReference type="PANTHER" id="PTHR43048:SF3">
    <property type="entry name" value="METHYLMALONYL-COA EPIMERASE, MITOCHONDRIAL"/>
    <property type="match status" value="1"/>
</dbReference>
<keyword evidence="1" id="KW-0479">Metal-binding</keyword>
<protein>
    <submittedName>
        <fullName evidence="3">VOC family protein</fullName>
    </submittedName>
</protein>
<dbReference type="SUPFAM" id="SSF54593">
    <property type="entry name" value="Glyoxalase/Bleomycin resistance protein/Dihydroxybiphenyl dioxygenase"/>
    <property type="match status" value="1"/>
</dbReference>
<dbReference type="InterPro" id="IPR004360">
    <property type="entry name" value="Glyas_Fos-R_dOase_dom"/>
</dbReference>
<dbReference type="Gene3D" id="3.10.180.10">
    <property type="entry name" value="2,3-Dihydroxybiphenyl 1,2-Dioxygenase, domain 1"/>
    <property type="match status" value="1"/>
</dbReference>
<dbReference type="RefSeq" id="WP_132420382.1">
    <property type="nucleotide sequence ID" value="NZ_SKFG01000043.1"/>
</dbReference>
<keyword evidence="4" id="KW-1185">Reference proteome</keyword>
<dbReference type="GO" id="GO:0046872">
    <property type="term" value="F:metal ion binding"/>
    <property type="evidence" value="ECO:0007669"/>
    <property type="project" value="UniProtKB-KW"/>
</dbReference>